<accession>A0A0C5WTT4</accession>
<dbReference type="InterPro" id="IPR014917">
    <property type="entry name" value="DUF1800"/>
</dbReference>
<keyword evidence="4" id="KW-1185">Reference proteome</keyword>
<dbReference type="Proteomes" id="UP000032303">
    <property type="component" value="Chromosome 1"/>
</dbReference>
<feature type="domain" description="N-acetylglucosamine binding protein A" evidence="2">
    <location>
        <begin position="62"/>
        <end position="128"/>
    </location>
</feature>
<evidence type="ECO:0000256" key="1">
    <source>
        <dbReference type="SAM" id="SignalP"/>
    </source>
</evidence>
<dbReference type="HOGENOM" id="CLU_023627_0_0_6"/>
<dbReference type="EMBL" id="CP005973">
    <property type="protein sequence ID" value="AJR06460.1"/>
    <property type="molecule type" value="Genomic_DNA"/>
</dbReference>
<proteinExistence type="predicted"/>
<dbReference type="AlphaFoldDB" id="A0A0C5WTT4"/>
<evidence type="ECO:0000259" key="2">
    <source>
        <dbReference type="Pfam" id="PF18416"/>
    </source>
</evidence>
<dbReference type="STRING" id="658445.H744_1c1438"/>
<gene>
    <name evidence="3" type="ORF">H744_1c1438</name>
</gene>
<keyword evidence="1" id="KW-0732">Signal</keyword>
<feature type="chain" id="PRO_5002184645" description="N-acetylglucosamine binding protein A domain-containing protein" evidence="1">
    <location>
        <begin position="28"/>
        <end position="650"/>
    </location>
</feature>
<dbReference type="PATRIC" id="fig|658445.3.peg.1556"/>
<dbReference type="OrthoDB" id="9772295at2"/>
<feature type="signal peptide" evidence="1">
    <location>
        <begin position="1"/>
        <end position="27"/>
    </location>
</feature>
<dbReference type="KEGG" id="pgb:H744_1c1438"/>
<dbReference type="Pfam" id="PF18416">
    <property type="entry name" value="GbpA_2"/>
    <property type="match status" value="1"/>
</dbReference>
<dbReference type="Gene3D" id="3.30.70.2150">
    <property type="match status" value="1"/>
</dbReference>
<sequence length="650" mass="73012">MFFKNLCFLRNAIVVLLFQIIAAKAYAVDLIDNGSITKEINYTYFPYTVEVTVAKGGIATETFSCQINRPSHNRTAQWPYYISQCINDQSVEVVAGQLQTDGTILPIKSSTENSLWASTGDYSLNFELTIPPLILDYSNASRLLERGTFGPTPADVNATIGKTPDQWVDEQIAVPPSYHLDEYLRIQSIRADLNGSSQEHRNYRSNAWWGIVLNSEDQLRQRVAFALSQMVVVSQNDAGLSGDDRAKGLAIYYDILVKHAFGNYKDLIRDVTYSPAMGRFLTMAGNLPPDPENNQYPDENYARELLQLFSLGEWKVSYQGAIRKDSETNQPIPAYTEEDVQELARLFTGWDEDNGLLSPMVVSASNHDTNPKRILGRHFPGNETAEQELERLLDILVSKRETAVFVSTHLIKQLVTSNPDKRYIARVARTFNDTQGDLAAVVKAILTDPQPYESNPISVSKAREPIVTMTALYRAFNSQMGDNYPHHRDTSLGYGFDTQYSPEGHRFSQGPLSAPSVFNFYPATYTPSGPLEDNGLIGPEFALYTSAEIPNLSNLIFRKLKDDITLSGDVTGLPDNRLILDYSAFTGLWTTDDRENFLALLADTMFDGALTPQLEQRLGDVYDDMPKSNHDNMYKVFWMAAMSPEFQIQE</sequence>
<evidence type="ECO:0000313" key="3">
    <source>
        <dbReference type="EMBL" id="AJR06460.1"/>
    </source>
</evidence>
<organism evidence="3 4">
    <name type="scientific">Photobacterium gaetbulicola Gung47</name>
    <dbReference type="NCBI Taxonomy" id="658445"/>
    <lineage>
        <taxon>Bacteria</taxon>
        <taxon>Pseudomonadati</taxon>
        <taxon>Pseudomonadota</taxon>
        <taxon>Gammaproteobacteria</taxon>
        <taxon>Vibrionales</taxon>
        <taxon>Vibrionaceae</taxon>
        <taxon>Photobacterium</taxon>
    </lineage>
</organism>
<dbReference type="InterPro" id="IPR041029">
    <property type="entry name" value="GbpA_2"/>
</dbReference>
<name>A0A0C5WTT4_9GAMM</name>
<evidence type="ECO:0000313" key="4">
    <source>
        <dbReference type="Proteomes" id="UP000032303"/>
    </source>
</evidence>
<dbReference type="Pfam" id="PF08811">
    <property type="entry name" value="DUF1800"/>
    <property type="match status" value="1"/>
</dbReference>
<protein>
    <recommendedName>
        <fullName evidence="2">N-acetylglucosamine binding protein A domain-containing protein</fullName>
    </recommendedName>
</protein>
<reference evidence="3 4" key="1">
    <citation type="submission" date="2013-05" db="EMBL/GenBank/DDBJ databases">
        <title>Complete genome sequence of the lipase-producing bacterium Photobacterium gaetbulicola Gung47.</title>
        <authorList>
            <person name="Kim Y.-O."/>
        </authorList>
    </citation>
    <scope>NUCLEOTIDE SEQUENCE [LARGE SCALE GENOMIC DNA]</scope>
    <source>
        <strain evidence="3 4">Gung47</strain>
    </source>
</reference>